<dbReference type="InterPro" id="IPR004090">
    <property type="entry name" value="Chemotax_Me-accpt_rcpt"/>
</dbReference>
<evidence type="ECO:0000256" key="5">
    <source>
        <dbReference type="PROSITE-ProRule" id="PRU00284"/>
    </source>
</evidence>
<feature type="domain" description="Methyl-accepting transducer" evidence="7">
    <location>
        <begin position="269"/>
        <end position="498"/>
    </location>
</feature>
<dbReference type="EMBL" id="RBIZ01000004">
    <property type="protein sequence ID" value="RKR54674.1"/>
    <property type="molecule type" value="Genomic_DNA"/>
</dbReference>
<keyword evidence="3 5" id="KW-0807">Transducer</keyword>
<dbReference type="CDD" id="cd11386">
    <property type="entry name" value="MCP_signal"/>
    <property type="match status" value="1"/>
</dbReference>
<evidence type="ECO:0000313" key="10">
    <source>
        <dbReference type="Proteomes" id="UP000267341"/>
    </source>
</evidence>
<evidence type="ECO:0000256" key="2">
    <source>
        <dbReference type="ARBA" id="ARBA00022500"/>
    </source>
</evidence>
<keyword evidence="6" id="KW-0812">Transmembrane</keyword>
<dbReference type="CDD" id="cd06225">
    <property type="entry name" value="HAMP"/>
    <property type="match status" value="1"/>
</dbReference>
<evidence type="ECO:0000313" key="9">
    <source>
        <dbReference type="EMBL" id="RKR54674.1"/>
    </source>
</evidence>
<feature type="domain" description="HAMP" evidence="8">
    <location>
        <begin position="212"/>
        <end position="264"/>
    </location>
</feature>
<evidence type="ECO:0000256" key="4">
    <source>
        <dbReference type="ARBA" id="ARBA00029447"/>
    </source>
</evidence>
<dbReference type="PROSITE" id="PS50885">
    <property type="entry name" value="HAMP"/>
    <property type="match status" value="1"/>
</dbReference>
<keyword evidence="9" id="KW-0675">Receptor</keyword>
<dbReference type="Pfam" id="PF00672">
    <property type="entry name" value="HAMP"/>
    <property type="match status" value="1"/>
</dbReference>
<dbReference type="InterPro" id="IPR051310">
    <property type="entry name" value="MCP_chemotaxis"/>
</dbReference>
<comment type="similarity">
    <text evidence="4">Belongs to the methyl-accepting chemotaxis (MCP) protein family.</text>
</comment>
<dbReference type="InterPro" id="IPR024478">
    <property type="entry name" value="HlyB_4HB_MCP"/>
</dbReference>
<dbReference type="SMART" id="SM00304">
    <property type="entry name" value="HAMP"/>
    <property type="match status" value="1"/>
</dbReference>
<keyword evidence="1" id="KW-0488">Methylation</keyword>
<sequence>MFLNDIKISTKLFLAFSFFIVLLIVSSVLSLTSLSRANDGMQTIISDDYPTTVKANELIDHLNDSIINQQLILLDEQGQKSKEWEKQLKDLSARVTLILDDLTQSRKDPESQKIIAGIKEIRQQYTESLNRVVNNVQQGNRQAALDEMMNNAQVVQQAYNDKIVELIALENRQMNTAGAQVETEYKSNRSLLLGMSIFSILAGVLIGLYIVRAITRPLDEAVNFAQAIAEGDLTGNITTQHKDETGVMLKALMEMKTRLLTIVQDVQNSAENISSAASQIVAGNQDLAARTEEQASSVEETAASMEQITATVKNTAGHTAEAAQISTNTATVVNSNGEMMKNVTGKMRAINETSGRMSDIINLIDSIAFQTNILALNAAVEAARAGEHGRGFAVVAGEVRQLAQKSASSASEIRSLIESSTTQAQEGMEMVEKAENLMKGMVSNVEEMNTILHEIGQASREQTDGISQVNSAIGLIDSTTQQNSCLVEESVAAAASLNDQALHLRELVKVFRVNEGEVA</sequence>
<dbReference type="Gene3D" id="1.10.287.950">
    <property type="entry name" value="Methyl-accepting chemotaxis protein"/>
    <property type="match status" value="1"/>
</dbReference>
<dbReference type="SUPFAM" id="SSF58104">
    <property type="entry name" value="Methyl-accepting chemotaxis protein (MCP) signaling domain"/>
    <property type="match status" value="1"/>
</dbReference>
<feature type="transmembrane region" description="Helical" evidence="6">
    <location>
        <begin position="191"/>
        <end position="211"/>
    </location>
</feature>
<dbReference type="PRINTS" id="PR00260">
    <property type="entry name" value="CHEMTRNSDUCR"/>
</dbReference>
<protein>
    <submittedName>
        <fullName evidence="9">Methyl-accepting chemotaxis protein-2 (Aspartate sensor receptor)</fullName>
    </submittedName>
</protein>
<dbReference type="Proteomes" id="UP000267341">
    <property type="component" value="Unassembled WGS sequence"/>
</dbReference>
<evidence type="ECO:0000256" key="1">
    <source>
        <dbReference type="ARBA" id="ARBA00022481"/>
    </source>
</evidence>
<dbReference type="PROSITE" id="PS50111">
    <property type="entry name" value="CHEMOTAXIS_TRANSDUC_2"/>
    <property type="match status" value="1"/>
</dbReference>
<dbReference type="InterPro" id="IPR003660">
    <property type="entry name" value="HAMP_dom"/>
</dbReference>
<comment type="caution">
    <text evidence="9">The sequence shown here is derived from an EMBL/GenBank/DDBJ whole genome shotgun (WGS) entry which is preliminary data.</text>
</comment>
<evidence type="ECO:0000259" key="8">
    <source>
        <dbReference type="PROSITE" id="PS50885"/>
    </source>
</evidence>
<keyword evidence="6" id="KW-1133">Transmembrane helix</keyword>
<dbReference type="GeneID" id="66904839"/>
<keyword evidence="10" id="KW-1185">Reference proteome</keyword>
<keyword evidence="2" id="KW-0145">Chemotaxis</keyword>
<proteinExistence type="inferred from homology"/>
<dbReference type="SMART" id="SM00283">
    <property type="entry name" value="MA"/>
    <property type="match status" value="1"/>
</dbReference>
<reference evidence="9 10" key="1">
    <citation type="submission" date="2018-10" db="EMBL/GenBank/DDBJ databases">
        <title>Genomic Encyclopedia of Type Strains, Phase IV (KMG-IV): sequencing the most valuable type-strain genomes for metagenomic binning, comparative biology and taxonomic classification.</title>
        <authorList>
            <person name="Goeker M."/>
        </authorList>
    </citation>
    <scope>NUCLEOTIDE SEQUENCE [LARGE SCALE GENOMIC DNA]</scope>
    <source>
        <strain evidence="9 10">DSM 5079</strain>
    </source>
</reference>
<dbReference type="PANTHER" id="PTHR43531">
    <property type="entry name" value="PROTEIN ICFG"/>
    <property type="match status" value="1"/>
</dbReference>
<dbReference type="RefSeq" id="WP_120816924.1">
    <property type="nucleotide sequence ID" value="NZ_RBIZ01000004.1"/>
</dbReference>
<feature type="transmembrane region" description="Helical" evidence="6">
    <location>
        <begin position="12"/>
        <end position="34"/>
    </location>
</feature>
<name>A0ABX9S0N4_9ENTR</name>
<dbReference type="Pfam" id="PF12729">
    <property type="entry name" value="4HB_MCP_1"/>
    <property type="match status" value="1"/>
</dbReference>
<dbReference type="Pfam" id="PF00015">
    <property type="entry name" value="MCPsignal"/>
    <property type="match status" value="1"/>
</dbReference>
<dbReference type="InterPro" id="IPR004089">
    <property type="entry name" value="MCPsignal_dom"/>
</dbReference>
<dbReference type="CDD" id="cd19411">
    <property type="entry name" value="MCP2201-like_sensor"/>
    <property type="match status" value="1"/>
</dbReference>
<evidence type="ECO:0000259" key="7">
    <source>
        <dbReference type="PROSITE" id="PS50111"/>
    </source>
</evidence>
<gene>
    <name evidence="9" type="ORF">C7387_2842</name>
</gene>
<dbReference type="PANTHER" id="PTHR43531:SF5">
    <property type="entry name" value="METHYL-ACCEPTING CHEMOTAXIS PROTEIN III"/>
    <property type="match status" value="1"/>
</dbReference>
<evidence type="ECO:0000256" key="6">
    <source>
        <dbReference type="SAM" id="Phobius"/>
    </source>
</evidence>
<evidence type="ECO:0000256" key="3">
    <source>
        <dbReference type="ARBA" id="ARBA00023224"/>
    </source>
</evidence>
<keyword evidence="6" id="KW-0472">Membrane</keyword>
<dbReference type="InterPro" id="IPR047347">
    <property type="entry name" value="YvaQ-like_sensor"/>
</dbReference>
<accession>A0ABX9S0N4</accession>
<organism evidence="9 10">
    <name type="scientific">Yokenella regensburgei</name>
    <dbReference type="NCBI Taxonomy" id="158877"/>
    <lineage>
        <taxon>Bacteria</taxon>
        <taxon>Pseudomonadati</taxon>
        <taxon>Pseudomonadota</taxon>
        <taxon>Gammaproteobacteria</taxon>
        <taxon>Enterobacterales</taxon>
        <taxon>Enterobacteriaceae</taxon>
        <taxon>Yokenella</taxon>
    </lineage>
</organism>